<proteinExistence type="predicted"/>
<dbReference type="PANTHER" id="PTHR23044:SF60">
    <property type="entry name" value="OS01G0618000 PROTEIN"/>
    <property type="match status" value="1"/>
</dbReference>
<comment type="caution">
    <text evidence="2">The sequence shown here is derived from an EMBL/GenBank/DDBJ whole genome shotgun (WGS) entry which is preliminary data.</text>
</comment>
<dbReference type="STRING" id="888268.A0A1E5VFS3"/>
<dbReference type="PANTHER" id="PTHR23044">
    <property type="entry name" value="3'-5' EXONUCLEASE ERI1-RELATED"/>
    <property type="match status" value="1"/>
</dbReference>
<dbReference type="GO" id="GO:0003676">
    <property type="term" value="F:nucleic acid binding"/>
    <property type="evidence" value="ECO:0007669"/>
    <property type="project" value="InterPro"/>
</dbReference>
<sequence length="155" mass="16649">MLAPLYESSSSSDGTPDPSAARAKMAANCLSGAANSSHATVPSSPSLRLPPPMHNECTGIAAPMEHAHGRGAGWEVQGCGGEDTRLRRLVPAGMARTERPQLLRERFDQFVVIDFEATCEKDTRIYPQEIIEFPAVLVDAATGRPLSEFRTLAAE</sequence>
<dbReference type="EMBL" id="LWDX02041024">
    <property type="protein sequence ID" value="OEL23983.1"/>
    <property type="molecule type" value="Genomic_DNA"/>
</dbReference>
<keyword evidence="3" id="KW-1185">Reference proteome</keyword>
<dbReference type="Gene3D" id="3.30.420.10">
    <property type="entry name" value="Ribonuclease H-like superfamily/Ribonuclease H"/>
    <property type="match status" value="1"/>
</dbReference>
<evidence type="ECO:0000313" key="2">
    <source>
        <dbReference type="EMBL" id="OEL23983.1"/>
    </source>
</evidence>
<dbReference type="Proteomes" id="UP000095767">
    <property type="component" value="Unassembled WGS sequence"/>
</dbReference>
<protein>
    <recommendedName>
        <fullName evidence="4">Exonuclease domain-containing protein</fullName>
    </recommendedName>
</protein>
<evidence type="ECO:0000256" key="1">
    <source>
        <dbReference type="SAM" id="MobiDB-lite"/>
    </source>
</evidence>
<accession>A0A1E5VFS3</accession>
<dbReference type="AlphaFoldDB" id="A0A1E5VFS3"/>
<feature type="region of interest" description="Disordered" evidence="1">
    <location>
        <begin position="1"/>
        <end position="55"/>
    </location>
</feature>
<reference evidence="2 3" key="1">
    <citation type="submission" date="2016-09" db="EMBL/GenBank/DDBJ databases">
        <title>The draft genome of Dichanthelium oligosanthes: A C3 panicoid grass species.</title>
        <authorList>
            <person name="Studer A.J."/>
            <person name="Schnable J.C."/>
            <person name="Brutnell T.P."/>
        </authorList>
    </citation>
    <scope>NUCLEOTIDE SEQUENCE [LARGE SCALE GENOMIC DNA]</scope>
    <source>
        <strain evidence="3">cv. Kellogg 1175</strain>
        <tissue evidence="2">Leaf</tissue>
    </source>
</reference>
<evidence type="ECO:0008006" key="4">
    <source>
        <dbReference type="Google" id="ProtNLM"/>
    </source>
</evidence>
<organism evidence="2 3">
    <name type="scientific">Dichanthelium oligosanthes</name>
    <dbReference type="NCBI Taxonomy" id="888268"/>
    <lineage>
        <taxon>Eukaryota</taxon>
        <taxon>Viridiplantae</taxon>
        <taxon>Streptophyta</taxon>
        <taxon>Embryophyta</taxon>
        <taxon>Tracheophyta</taxon>
        <taxon>Spermatophyta</taxon>
        <taxon>Magnoliopsida</taxon>
        <taxon>Liliopsida</taxon>
        <taxon>Poales</taxon>
        <taxon>Poaceae</taxon>
        <taxon>PACMAD clade</taxon>
        <taxon>Panicoideae</taxon>
        <taxon>Panicodae</taxon>
        <taxon>Paniceae</taxon>
        <taxon>Dichantheliinae</taxon>
        <taxon>Dichanthelium</taxon>
    </lineage>
</organism>
<gene>
    <name evidence="2" type="ORF">BAE44_0014997</name>
</gene>
<dbReference type="InterPro" id="IPR036397">
    <property type="entry name" value="RNaseH_sf"/>
</dbReference>
<dbReference type="OrthoDB" id="448399at2759"/>
<dbReference type="InterPro" id="IPR051274">
    <property type="entry name" value="3-5_Exoribonuclease"/>
</dbReference>
<evidence type="ECO:0000313" key="3">
    <source>
        <dbReference type="Proteomes" id="UP000095767"/>
    </source>
</evidence>
<name>A0A1E5VFS3_9POAL</name>